<gene>
    <name evidence="1" type="ORF">PEVE_00019883</name>
</gene>
<proteinExistence type="predicted"/>
<accession>A0ABN8M4V5</accession>
<keyword evidence="2" id="KW-1185">Reference proteome</keyword>
<name>A0ABN8M4V5_9CNID</name>
<reference evidence="1 2" key="1">
    <citation type="submission" date="2022-05" db="EMBL/GenBank/DDBJ databases">
        <authorList>
            <consortium name="Genoscope - CEA"/>
            <person name="William W."/>
        </authorList>
    </citation>
    <scope>NUCLEOTIDE SEQUENCE [LARGE SCALE GENOMIC DNA]</scope>
</reference>
<comment type="caution">
    <text evidence="1">The sequence shown here is derived from an EMBL/GenBank/DDBJ whole genome shotgun (WGS) entry which is preliminary data.</text>
</comment>
<organism evidence="1 2">
    <name type="scientific">Porites evermanni</name>
    <dbReference type="NCBI Taxonomy" id="104178"/>
    <lineage>
        <taxon>Eukaryota</taxon>
        <taxon>Metazoa</taxon>
        <taxon>Cnidaria</taxon>
        <taxon>Anthozoa</taxon>
        <taxon>Hexacorallia</taxon>
        <taxon>Scleractinia</taxon>
        <taxon>Fungiina</taxon>
        <taxon>Poritidae</taxon>
        <taxon>Porites</taxon>
    </lineage>
</organism>
<protein>
    <submittedName>
        <fullName evidence="1">Uncharacterized protein</fullName>
    </submittedName>
</protein>
<dbReference type="EMBL" id="CALNXI010000268">
    <property type="protein sequence ID" value="CAH3023612.1"/>
    <property type="molecule type" value="Genomic_DNA"/>
</dbReference>
<dbReference type="Proteomes" id="UP001159427">
    <property type="component" value="Unassembled WGS sequence"/>
</dbReference>
<evidence type="ECO:0000313" key="2">
    <source>
        <dbReference type="Proteomes" id="UP001159427"/>
    </source>
</evidence>
<evidence type="ECO:0000313" key="1">
    <source>
        <dbReference type="EMBL" id="CAH3023612.1"/>
    </source>
</evidence>
<sequence>MQFLALLDKGSETKVKIILASETTVTSIVYPPKNTSKEAEFYTGEGPLRVAKLQAQLATAGKPGGFAMLGSDGRLPQDLLVAGYEKHSAYDLGWQSLHMAATAACR</sequence>